<sequence>MTVDETLHWQLRSLVSSPSPGLLYYPEDHFVYCLNTNTRRQKLITCLPFSPRCLAVKYGWLCAGGADNGQFTALKLSGARHEDAFDQESSLGLEDPWRGRPNSSWQSSREPGDPTITAANTDDSRNNDNTVRIFSLSQLTVIATLELEVAVNHATISPDGQHLVAVGDSQDVYFYKLTESSSRSLDPNHRWEGCFNPPLRAGTDALFSTAFSPSSQLCAVASQDGTVTIFDMRYIDSPKHNPIIRTIPSSRPGTNAGAVRSISFSPDPWDLLVWTEHCGRICVLDARNDFRSRQLIDLSAEADTIERAEVLCFPSEDLREPQLRQGRVNPAIVQSIYRQVGQAHLAEHAIRELSSGNEDYLYNDPVLNRYTPGTASRDGLSSDQRPTSISYLPPPSAARGLSTSLRDYIRERSLQRDRDLLRHDSSRYLADARNDPNITETTSVNNSQRSQSQTDSTDPWQTIEAAMTAGRLLRDREVSFEANYQRRREIWMRWEERRRERMRGLHADAGTEGYIDRYRGGTSGGDTGVNITGCSFSRDGRNLYVGTEEGIVEYHINIQERKFFPQVTFR</sequence>
<dbReference type="Pfam" id="PF00400">
    <property type="entry name" value="WD40"/>
    <property type="match status" value="1"/>
</dbReference>
<dbReference type="SUPFAM" id="SSF50978">
    <property type="entry name" value="WD40 repeat-like"/>
    <property type="match status" value="1"/>
</dbReference>
<proteinExistence type="predicted"/>
<evidence type="ECO:0000313" key="4">
    <source>
        <dbReference type="Proteomes" id="UP000750711"/>
    </source>
</evidence>
<feature type="domain" description="DUF2415" evidence="2">
    <location>
        <begin position="257"/>
        <end position="296"/>
    </location>
</feature>
<accession>A0A9P8L8Z9</accession>
<dbReference type="PANTHER" id="PTHR43991:SF9">
    <property type="entry name" value="DUF2415 DOMAIN-CONTAINING PROTEIN"/>
    <property type="match status" value="1"/>
</dbReference>
<evidence type="ECO:0000256" key="1">
    <source>
        <dbReference type="SAM" id="MobiDB-lite"/>
    </source>
</evidence>
<reference evidence="3" key="1">
    <citation type="submission" date="2021-03" db="EMBL/GenBank/DDBJ databases">
        <title>Comparative genomics and phylogenomic investigation of the class Geoglossomycetes provide insights into ecological specialization and systematics.</title>
        <authorList>
            <person name="Melie T."/>
            <person name="Pirro S."/>
            <person name="Miller A.N."/>
            <person name="Quandt A."/>
        </authorList>
    </citation>
    <scope>NUCLEOTIDE SEQUENCE</scope>
    <source>
        <strain evidence="3">CAQ_001_2017</strain>
    </source>
</reference>
<feature type="region of interest" description="Disordered" evidence="1">
    <location>
        <begin position="372"/>
        <end position="397"/>
    </location>
</feature>
<dbReference type="InterPro" id="IPR001680">
    <property type="entry name" value="WD40_rpt"/>
</dbReference>
<dbReference type="SMART" id="SM00320">
    <property type="entry name" value="WD40"/>
    <property type="match status" value="4"/>
</dbReference>
<feature type="compositionally biased region" description="Polar residues" evidence="1">
    <location>
        <begin position="436"/>
        <end position="446"/>
    </location>
</feature>
<feature type="compositionally biased region" description="Basic and acidic residues" evidence="1">
    <location>
        <begin position="425"/>
        <end position="434"/>
    </location>
</feature>
<name>A0A9P8L8Z9_9PEZI</name>
<feature type="region of interest" description="Disordered" evidence="1">
    <location>
        <begin position="87"/>
        <end position="124"/>
    </location>
</feature>
<evidence type="ECO:0000313" key="3">
    <source>
        <dbReference type="EMBL" id="KAH0556573.1"/>
    </source>
</evidence>
<dbReference type="EMBL" id="JAGHQM010001065">
    <property type="protein sequence ID" value="KAH0556573.1"/>
    <property type="molecule type" value="Genomic_DNA"/>
</dbReference>
<dbReference type="Pfam" id="PF10313">
    <property type="entry name" value="DUF2415"/>
    <property type="match status" value="1"/>
</dbReference>
<dbReference type="InterPro" id="IPR015943">
    <property type="entry name" value="WD40/YVTN_repeat-like_dom_sf"/>
</dbReference>
<comment type="caution">
    <text evidence="3">The sequence shown here is derived from an EMBL/GenBank/DDBJ whole genome shotgun (WGS) entry which is preliminary data.</text>
</comment>
<feature type="compositionally biased region" description="Polar residues" evidence="1">
    <location>
        <begin position="372"/>
        <end position="390"/>
    </location>
</feature>
<dbReference type="InterPro" id="IPR036322">
    <property type="entry name" value="WD40_repeat_dom_sf"/>
</dbReference>
<dbReference type="PANTHER" id="PTHR43991">
    <property type="entry name" value="WD REPEAT PROTEIN (AFU_ORTHOLOGUE AFUA_8G05640)-RELATED"/>
    <property type="match status" value="1"/>
</dbReference>
<dbReference type="Gene3D" id="2.130.10.10">
    <property type="entry name" value="YVTN repeat-like/Quinoprotein amine dehydrogenase"/>
    <property type="match status" value="1"/>
</dbReference>
<dbReference type="AlphaFoldDB" id="A0A9P8L8Z9"/>
<gene>
    <name evidence="3" type="ORF">GP486_005571</name>
</gene>
<evidence type="ECO:0000259" key="2">
    <source>
        <dbReference type="Pfam" id="PF10313"/>
    </source>
</evidence>
<organism evidence="3 4">
    <name type="scientific">Trichoglossum hirsutum</name>
    <dbReference type="NCBI Taxonomy" id="265104"/>
    <lineage>
        <taxon>Eukaryota</taxon>
        <taxon>Fungi</taxon>
        <taxon>Dikarya</taxon>
        <taxon>Ascomycota</taxon>
        <taxon>Pezizomycotina</taxon>
        <taxon>Geoglossomycetes</taxon>
        <taxon>Geoglossales</taxon>
        <taxon>Geoglossaceae</taxon>
        <taxon>Trichoglossum</taxon>
    </lineage>
</organism>
<feature type="compositionally biased region" description="Low complexity" evidence="1">
    <location>
        <begin position="447"/>
        <end position="458"/>
    </location>
</feature>
<feature type="region of interest" description="Disordered" evidence="1">
    <location>
        <begin position="425"/>
        <end position="460"/>
    </location>
</feature>
<keyword evidence="4" id="KW-1185">Reference proteome</keyword>
<dbReference type="Proteomes" id="UP000750711">
    <property type="component" value="Unassembled WGS sequence"/>
</dbReference>
<protein>
    <recommendedName>
        <fullName evidence="2">DUF2415 domain-containing protein</fullName>
    </recommendedName>
</protein>
<dbReference type="InterPro" id="IPR019417">
    <property type="entry name" value="DUF2415"/>
</dbReference>